<organism evidence="1 2">
    <name type="scientific">Apiospora marii</name>
    <dbReference type="NCBI Taxonomy" id="335849"/>
    <lineage>
        <taxon>Eukaryota</taxon>
        <taxon>Fungi</taxon>
        <taxon>Dikarya</taxon>
        <taxon>Ascomycota</taxon>
        <taxon>Pezizomycotina</taxon>
        <taxon>Sordariomycetes</taxon>
        <taxon>Xylariomycetidae</taxon>
        <taxon>Amphisphaeriales</taxon>
        <taxon>Apiosporaceae</taxon>
        <taxon>Apiospora</taxon>
    </lineage>
</organism>
<evidence type="ECO:0000313" key="1">
    <source>
        <dbReference type="EMBL" id="KAK8017949.1"/>
    </source>
</evidence>
<protein>
    <recommendedName>
        <fullName evidence="3">Extracellular membrane protein CFEM domain-containing protein</fullName>
    </recommendedName>
</protein>
<gene>
    <name evidence="1" type="ORF">PG991_007139</name>
</gene>
<name>A0ABR1RSK6_9PEZI</name>
<dbReference type="Proteomes" id="UP001396898">
    <property type="component" value="Unassembled WGS sequence"/>
</dbReference>
<dbReference type="EMBL" id="JAQQWI010000010">
    <property type="protein sequence ID" value="KAK8017949.1"/>
    <property type="molecule type" value="Genomic_DNA"/>
</dbReference>
<reference evidence="1 2" key="1">
    <citation type="submission" date="2023-01" db="EMBL/GenBank/DDBJ databases">
        <title>Analysis of 21 Apiospora genomes using comparative genomics revels a genus with tremendous synthesis potential of carbohydrate active enzymes and secondary metabolites.</title>
        <authorList>
            <person name="Sorensen T."/>
        </authorList>
    </citation>
    <scope>NUCLEOTIDE SEQUENCE [LARGE SCALE GENOMIC DNA]</scope>
    <source>
        <strain evidence="1 2">CBS 20057</strain>
    </source>
</reference>
<keyword evidence="2" id="KW-1185">Reference proteome</keyword>
<evidence type="ECO:0008006" key="3">
    <source>
        <dbReference type="Google" id="ProtNLM"/>
    </source>
</evidence>
<accession>A0ABR1RSK6</accession>
<proteinExistence type="predicted"/>
<comment type="caution">
    <text evidence="1">The sequence shown here is derived from an EMBL/GenBank/DDBJ whole genome shotgun (WGS) entry which is preliminary data.</text>
</comment>
<evidence type="ECO:0000313" key="2">
    <source>
        <dbReference type="Proteomes" id="UP001396898"/>
    </source>
</evidence>
<sequence length="308" mass="32387">MATSVQQHIESHKLSCLFSRHVVQQWTPGLLYQARQLDNKIRKHRIEKKDIWSKSTSVRRRRRIKARQRIAEGASSSLVTPPALIKMKFTLPAVLLAVAVSAQSTSESGSSSSTCAAANIVDACLDTTNGYLAQCTDNADYQCKCDKYTAIMTCFNNCPNDPRSSSYANSKQLYCTEHTLPCPAISATLSISLSSSNFFFSPVGIVEPAATTNNTYLFFQNISMNASLYSSQTAQPTTTGSASAPVSAAATTTPASAGGDKVGAAATGASSSAATAKSTDAAKNGATEMLANTSGLMLAVAAIIAAVL</sequence>